<dbReference type="AlphaFoldDB" id="A0A1Q9E3Y1"/>
<gene>
    <name evidence="1" type="ORF">AK812_SmicGene15067</name>
</gene>
<name>A0A1Q9E3Y1_SYMMI</name>
<keyword evidence="2" id="KW-1185">Reference proteome</keyword>
<evidence type="ECO:0000313" key="2">
    <source>
        <dbReference type="Proteomes" id="UP000186817"/>
    </source>
</evidence>
<accession>A0A1Q9E3Y1</accession>
<dbReference type="Proteomes" id="UP000186817">
    <property type="component" value="Unassembled WGS sequence"/>
</dbReference>
<organism evidence="1 2">
    <name type="scientific">Symbiodinium microadriaticum</name>
    <name type="common">Dinoflagellate</name>
    <name type="synonym">Zooxanthella microadriatica</name>
    <dbReference type="NCBI Taxonomy" id="2951"/>
    <lineage>
        <taxon>Eukaryota</taxon>
        <taxon>Sar</taxon>
        <taxon>Alveolata</taxon>
        <taxon>Dinophyceae</taxon>
        <taxon>Suessiales</taxon>
        <taxon>Symbiodiniaceae</taxon>
        <taxon>Symbiodinium</taxon>
    </lineage>
</organism>
<sequence length="171" mass="18876">MGLTSGTLVRHRIWLAPCDQKSTSQITADPGSRAAIDIDDRMGCAVGTDGVCGDVNMVATWMLCDNRRSLSGHYHDRHMDALWERTEFVWRLPWLAHGCSVGTDGVCGDIIMVGTRMRTEFVGTLTWLPHGCSVVTDGVCLDVIKIGIWMLCGNGRSLSGRFHGWHMDALR</sequence>
<comment type="caution">
    <text evidence="1">The sequence shown here is derived from an EMBL/GenBank/DDBJ whole genome shotgun (WGS) entry which is preliminary data.</text>
</comment>
<evidence type="ECO:0000313" key="1">
    <source>
        <dbReference type="EMBL" id="OLQ02121.1"/>
    </source>
</evidence>
<dbReference type="EMBL" id="LSRX01000272">
    <property type="protein sequence ID" value="OLQ02121.1"/>
    <property type="molecule type" value="Genomic_DNA"/>
</dbReference>
<protein>
    <submittedName>
        <fullName evidence="1">Uncharacterized protein</fullName>
    </submittedName>
</protein>
<proteinExistence type="predicted"/>
<reference evidence="1 2" key="1">
    <citation type="submission" date="2016-02" db="EMBL/GenBank/DDBJ databases">
        <title>Genome analysis of coral dinoflagellate symbionts highlights evolutionary adaptations to a symbiotic lifestyle.</title>
        <authorList>
            <person name="Aranda M."/>
            <person name="Li Y."/>
            <person name="Liew Y.J."/>
            <person name="Baumgarten S."/>
            <person name="Simakov O."/>
            <person name="Wilson M."/>
            <person name="Piel J."/>
            <person name="Ashoor H."/>
            <person name="Bougouffa S."/>
            <person name="Bajic V.B."/>
            <person name="Ryu T."/>
            <person name="Ravasi T."/>
            <person name="Bayer T."/>
            <person name="Micklem G."/>
            <person name="Kim H."/>
            <person name="Bhak J."/>
            <person name="Lajeunesse T.C."/>
            <person name="Voolstra C.R."/>
        </authorList>
    </citation>
    <scope>NUCLEOTIDE SEQUENCE [LARGE SCALE GENOMIC DNA]</scope>
    <source>
        <strain evidence="1 2">CCMP2467</strain>
    </source>
</reference>